<accession>A0ABR3AM52</accession>
<dbReference type="Proteomes" id="UP001448207">
    <property type="component" value="Unassembled WGS sequence"/>
</dbReference>
<dbReference type="Pfam" id="PF25871">
    <property type="entry name" value="HTH_76"/>
    <property type="match status" value="2"/>
</dbReference>
<feature type="domain" description="Enoyl-CoA hydratase/isomerase" evidence="2">
    <location>
        <begin position="328"/>
        <end position="566"/>
    </location>
</feature>
<gene>
    <name evidence="4" type="ORF">J3Q64DRAFT_1364719</name>
</gene>
<dbReference type="InterPro" id="IPR029045">
    <property type="entry name" value="ClpP/crotonase-like_dom_sf"/>
</dbReference>
<feature type="domain" description="PEX14-like helix-turn-helix" evidence="3">
    <location>
        <begin position="12"/>
        <end position="105"/>
    </location>
</feature>
<evidence type="ECO:0008006" key="6">
    <source>
        <dbReference type="Google" id="ProtNLM"/>
    </source>
</evidence>
<protein>
    <recommendedName>
        <fullName evidence="6">3-hydroxyisobutyryl-coenzyme A hydrolase</fullName>
    </recommendedName>
</protein>
<evidence type="ECO:0000313" key="5">
    <source>
        <dbReference type="Proteomes" id="UP001448207"/>
    </source>
</evidence>
<dbReference type="InterPro" id="IPR045004">
    <property type="entry name" value="ECH_dom"/>
</dbReference>
<evidence type="ECO:0000313" key="4">
    <source>
        <dbReference type="EMBL" id="KAL0075916.1"/>
    </source>
</evidence>
<dbReference type="Pfam" id="PF16113">
    <property type="entry name" value="ECH_2"/>
    <property type="match status" value="1"/>
</dbReference>
<sequence length="652" mass="73241">MQTSTFTTLQKQTFQDFKTYPWNEDQAFQAYIVSTTKDLKANQQAMNSTEPQNLIDQSDIGKINSNTSNDVLQASELLKVKHSYYSRSKQPFGLEEFLAYEKQQQGPPVLESSKDNQKMAYERMDSYDYENDIKYQQSLPASVQAWINQRKDHSDWNKEVIEQEFLKAKAMYYILHVEPVDVAGYLAWKEKNEAKSQSACPFANLWKNKGKVAPQEQTSCASFITAETPDLIGGPAIINLSSPKSKNILTVGRLNELKKAYQDAIKNPKATSIFFTATVAENPTHEILSESTPLRAKDTKVVSCGLAYEETYNLVTASRSSCDLQASQNSLETAYHGISREIHQKGKPMVWFINGKVPHSAVYLYLSDMFVRVITEHTLLDIGVKPGHAPFSSLGFFQSRLSKAPRPLPSGIGLYLALSPPELGLLRAPELLRLGMADVFVPELRLQGTIESAKSMAVCPLPDTMKALQITLLSQHVYSGPDRLGVWEREIGDIFGAAKSFDELESSLQKINNKWSKSILEHWKQLPPILPRVMFRLVDKIKDMNSLDIYRIERTVNTQWRHSKDYQKWLKQESSWEEADEKHIASYFSDVQVPNGESMFYEAPKEEVEIPAVCPMSGIKSAAVCPVTGKKGTSDGNGGDEASGCPMSGIRK</sequence>
<dbReference type="EMBL" id="JBCLYO010000033">
    <property type="protein sequence ID" value="KAL0075916.1"/>
    <property type="molecule type" value="Genomic_DNA"/>
</dbReference>
<dbReference type="SUPFAM" id="SSF52096">
    <property type="entry name" value="ClpP/crotonase"/>
    <property type="match status" value="1"/>
</dbReference>
<evidence type="ECO:0000259" key="3">
    <source>
        <dbReference type="Pfam" id="PF25871"/>
    </source>
</evidence>
<proteinExistence type="predicted"/>
<organism evidence="4 5">
    <name type="scientific">Phycomyces blakesleeanus</name>
    <dbReference type="NCBI Taxonomy" id="4837"/>
    <lineage>
        <taxon>Eukaryota</taxon>
        <taxon>Fungi</taxon>
        <taxon>Fungi incertae sedis</taxon>
        <taxon>Mucoromycota</taxon>
        <taxon>Mucoromycotina</taxon>
        <taxon>Mucoromycetes</taxon>
        <taxon>Mucorales</taxon>
        <taxon>Phycomycetaceae</taxon>
        <taxon>Phycomyces</taxon>
    </lineage>
</organism>
<feature type="region of interest" description="Disordered" evidence="1">
    <location>
        <begin position="629"/>
        <end position="652"/>
    </location>
</feature>
<dbReference type="Gene3D" id="3.90.226.10">
    <property type="entry name" value="2-enoyl-CoA Hydratase, Chain A, domain 1"/>
    <property type="match status" value="1"/>
</dbReference>
<feature type="domain" description="PEX14-like helix-turn-helix" evidence="3">
    <location>
        <begin position="120"/>
        <end position="192"/>
    </location>
</feature>
<dbReference type="InterPro" id="IPR058841">
    <property type="entry name" value="HTH_76"/>
</dbReference>
<comment type="caution">
    <text evidence="4">The sequence shown here is derived from an EMBL/GenBank/DDBJ whole genome shotgun (WGS) entry which is preliminary data.</text>
</comment>
<evidence type="ECO:0000259" key="2">
    <source>
        <dbReference type="Pfam" id="PF16113"/>
    </source>
</evidence>
<evidence type="ECO:0000256" key="1">
    <source>
        <dbReference type="SAM" id="MobiDB-lite"/>
    </source>
</evidence>
<name>A0ABR3AM52_PHYBL</name>
<keyword evidence="5" id="KW-1185">Reference proteome</keyword>
<reference evidence="4 5" key="1">
    <citation type="submission" date="2024-04" db="EMBL/GenBank/DDBJ databases">
        <title>Symmetric and asymmetric DNA N6-adenine methylation regulates different biological responses in Mucorales.</title>
        <authorList>
            <consortium name="Lawrence Berkeley National Laboratory"/>
            <person name="Lax C."/>
            <person name="Mondo S.J."/>
            <person name="Osorio-Concepcion M."/>
            <person name="Muszewska A."/>
            <person name="Corrochano-Luque M."/>
            <person name="Gutierrez G."/>
            <person name="Riley R."/>
            <person name="Lipzen A."/>
            <person name="Guo J."/>
            <person name="Hundley H."/>
            <person name="Amirebrahimi M."/>
            <person name="Ng V."/>
            <person name="Lorenzo-Gutierrez D."/>
            <person name="Binder U."/>
            <person name="Yang J."/>
            <person name="Song Y."/>
            <person name="Canovas D."/>
            <person name="Navarro E."/>
            <person name="Freitag M."/>
            <person name="Gabaldon T."/>
            <person name="Grigoriev I.V."/>
            <person name="Corrochano L.M."/>
            <person name="Nicolas F.E."/>
            <person name="Garre V."/>
        </authorList>
    </citation>
    <scope>NUCLEOTIDE SEQUENCE [LARGE SCALE GENOMIC DNA]</scope>
    <source>
        <strain evidence="4 5">L51</strain>
    </source>
</reference>